<evidence type="ECO:0000256" key="1">
    <source>
        <dbReference type="SAM" id="Phobius"/>
    </source>
</evidence>
<evidence type="ECO:0000313" key="2">
    <source>
        <dbReference type="EMBL" id="KAB0586041.1"/>
    </source>
</evidence>
<organism evidence="2">
    <name type="scientific">Comamonas kerstersii</name>
    <dbReference type="NCBI Taxonomy" id="225992"/>
    <lineage>
        <taxon>Bacteria</taxon>
        <taxon>Pseudomonadati</taxon>
        <taxon>Pseudomonadota</taxon>
        <taxon>Betaproteobacteria</taxon>
        <taxon>Burkholderiales</taxon>
        <taxon>Comamonadaceae</taxon>
        <taxon>Comamonas</taxon>
    </lineage>
</organism>
<sequence length="121" mass="13104">MYTALKHSHMLLAVLTLLASIAFVLMAWKAAPAARSPLAYVFTRIFGGLAALTGLAVTFVGPWQQMMYPYIGLVLFVVHGLSAGFAKRTSAVEQLTLRRGLLALQLLILLALCALMAIKPF</sequence>
<feature type="transmembrane region" description="Helical" evidence="1">
    <location>
        <begin position="37"/>
        <end position="60"/>
    </location>
</feature>
<keyword evidence="1" id="KW-0472">Membrane</keyword>
<dbReference type="AlphaFoldDB" id="A0A6A1R155"/>
<keyword evidence="1" id="KW-0812">Transmembrane</keyword>
<keyword evidence="1" id="KW-1133">Transmembrane helix</keyword>
<accession>A0A6A1R155</accession>
<name>A0A6A1R155_9BURK</name>
<comment type="caution">
    <text evidence="2">The sequence shown here is derived from an EMBL/GenBank/DDBJ whole genome shotgun (WGS) entry which is preliminary data.</text>
</comment>
<feature type="transmembrane region" description="Helical" evidence="1">
    <location>
        <begin position="67"/>
        <end position="85"/>
    </location>
</feature>
<dbReference type="EMBL" id="VZOT01000008">
    <property type="protein sequence ID" value="KAB0586041.1"/>
    <property type="molecule type" value="Genomic_DNA"/>
</dbReference>
<evidence type="ECO:0008006" key="3">
    <source>
        <dbReference type="Google" id="ProtNLM"/>
    </source>
</evidence>
<protein>
    <recommendedName>
        <fullName evidence="3">DUF2269 family protein</fullName>
    </recommendedName>
</protein>
<proteinExistence type="predicted"/>
<dbReference type="RefSeq" id="WP_151044949.1">
    <property type="nucleotide sequence ID" value="NZ_VZOT01000008.1"/>
</dbReference>
<gene>
    <name evidence="2" type="ORF">F7P80_11850</name>
</gene>
<reference evidence="2" key="1">
    <citation type="submission" date="2019-09" db="EMBL/GenBank/DDBJ databases">
        <title>Draft genome sequences of 48 bacterial type strains from the CCUG.</title>
        <authorList>
            <person name="Tunovic T."/>
            <person name="Pineiro-Iglesias B."/>
            <person name="Unosson C."/>
            <person name="Inganas E."/>
            <person name="Ohlen M."/>
            <person name="Cardew S."/>
            <person name="Jensie-Markopoulos S."/>
            <person name="Salva-Serra F."/>
            <person name="Jaen-Luchoro D."/>
            <person name="Karlsson R."/>
            <person name="Svensson-Stadler L."/>
            <person name="Chun J."/>
            <person name="Moore E."/>
        </authorList>
    </citation>
    <scope>NUCLEOTIDE SEQUENCE</scope>
    <source>
        <strain evidence="2">CCUG 15333</strain>
    </source>
</reference>
<feature type="transmembrane region" description="Helical" evidence="1">
    <location>
        <begin position="97"/>
        <end position="118"/>
    </location>
</feature>